<keyword evidence="3" id="KW-1185">Reference proteome</keyword>
<reference evidence="2 3" key="1">
    <citation type="journal article" date="2013" name="Int. J. Syst. Evol. Microbiol.">
        <title>Sphingomonas kyungheensis sp. nov., a bacterium with ginsenoside-converting activity isolated from soil of a ginseng field.</title>
        <authorList>
            <person name="Son H.M."/>
            <person name="Yang J.E."/>
            <person name="Park Y."/>
            <person name="Han C.K."/>
            <person name="Kim S.G."/>
            <person name="Kook M."/>
            <person name="Yi T.H."/>
        </authorList>
    </citation>
    <scope>NUCLEOTIDE SEQUENCE [LARGE SCALE GENOMIC DNA]</scope>
    <source>
        <strain evidence="2 3">LMG 26582</strain>
    </source>
</reference>
<accession>A0ABU8H0X5</accession>
<evidence type="ECO:0000256" key="1">
    <source>
        <dbReference type="SAM" id="MobiDB-lite"/>
    </source>
</evidence>
<dbReference type="EMBL" id="JBBBDM010000002">
    <property type="protein sequence ID" value="MEI5686644.1"/>
    <property type="molecule type" value="Genomic_DNA"/>
</dbReference>
<evidence type="ECO:0000313" key="2">
    <source>
        <dbReference type="EMBL" id="MEI5686644.1"/>
    </source>
</evidence>
<gene>
    <name evidence="2" type="ORF">V8201_06075</name>
</gene>
<evidence type="ECO:0000313" key="3">
    <source>
        <dbReference type="Proteomes" id="UP001367771"/>
    </source>
</evidence>
<dbReference type="Proteomes" id="UP001367771">
    <property type="component" value="Unassembled WGS sequence"/>
</dbReference>
<protein>
    <submittedName>
        <fullName evidence="2">Uncharacterized protein</fullName>
    </submittedName>
</protein>
<organism evidence="2 3">
    <name type="scientific">Sphingomonas kyungheensis</name>
    <dbReference type="NCBI Taxonomy" id="1069987"/>
    <lineage>
        <taxon>Bacteria</taxon>
        <taxon>Pseudomonadati</taxon>
        <taxon>Pseudomonadota</taxon>
        <taxon>Alphaproteobacteria</taxon>
        <taxon>Sphingomonadales</taxon>
        <taxon>Sphingomonadaceae</taxon>
        <taxon>Sphingomonas</taxon>
    </lineage>
</organism>
<feature type="compositionally biased region" description="Basic and acidic residues" evidence="1">
    <location>
        <begin position="24"/>
        <end position="74"/>
    </location>
</feature>
<feature type="compositionally biased region" description="Low complexity" evidence="1">
    <location>
        <begin position="75"/>
        <end position="88"/>
    </location>
</feature>
<feature type="compositionally biased region" description="Basic and acidic residues" evidence="1">
    <location>
        <begin position="95"/>
        <end position="104"/>
    </location>
</feature>
<feature type="region of interest" description="Disordered" evidence="1">
    <location>
        <begin position="1"/>
        <end position="104"/>
    </location>
</feature>
<comment type="caution">
    <text evidence="2">The sequence shown here is derived from an EMBL/GenBank/DDBJ whole genome shotgun (WGS) entry which is preliminary data.</text>
</comment>
<sequence>MSVVDKSWGTPSPAGLRVRSNLGLDDRAAQRAAAREARAQARAGESEQRLKDRTAAREQEARAREAAREERRVAEQQLAEGDPHAAAAQRRRGSGRKDVVREQRDTRGYTTVVDVARMRELAKRGASVAGLAGAFGVSEEEVRAALADAE</sequence>
<proteinExistence type="predicted"/>
<dbReference type="RefSeq" id="WP_271300457.1">
    <property type="nucleotide sequence ID" value="NZ_JBBBDM010000002.1"/>
</dbReference>
<name>A0ABU8H0X5_9SPHN</name>